<dbReference type="FunFam" id="1.10.10.10:FF:000001">
    <property type="entry name" value="LysR family transcriptional regulator"/>
    <property type="match status" value="1"/>
</dbReference>
<keyword evidence="4" id="KW-0804">Transcription</keyword>
<dbReference type="Proteomes" id="UP000276249">
    <property type="component" value="Unassembled WGS sequence"/>
</dbReference>
<reference evidence="6 8" key="1">
    <citation type="submission" date="2018-03" db="EMBL/GenBank/DDBJ databases">
        <title>Draft Genome Sequences of six Lactobacillus pentosus Strains Isolated from Brines of Traditionally Fermented Spanish-Style Green Table Olives.</title>
        <authorList>
            <person name="Calero-Delgado B."/>
            <person name="Martin-Platero A.M."/>
            <person name="Perez-Pulido A.J."/>
            <person name="Benitez-Cabello A."/>
            <person name="Casimiro-Soriguer C.S."/>
            <person name="Martinez-Bueno M."/>
            <person name="Arroyo-Lopez F.N."/>
            <person name="Rodriguez-Gomez F."/>
            <person name="Bautista-Gallego J."/>
            <person name="Garrido-Fernandez A."/>
            <person name="Jimenez-Diaz R."/>
        </authorList>
    </citation>
    <scope>NUCLEOTIDE SEQUENCE [LARGE SCALE GENOMIC DNA]</scope>
    <source>
        <strain evidence="6 8">IG2</strain>
    </source>
</reference>
<organism evidence="7 9">
    <name type="scientific">Lactiplantibacillus pentosus</name>
    <name type="common">Lactobacillus pentosus</name>
    <dbReference type="NCBI Taxonomy" id="1589"/>
    <lineage>
        <taxon>Bacteria</taxon>
        <taxon>Bacillati</taxon>
        <taxon>Bacillota</taxon>
        <taxon>Bacilli</taxon>
        <taxon>Lactobacillales</taxon>
        <taxon>Lactobacillaceae</taxon>
        <taxon>Lactiplantibacillus</taxon>
    </lineage>
</organism>
<evidence type="ECO:0000256" key="2">
    <source>
        <dbReference type="ARBA" id="ARBA00023015"/>
    </source>
</evidence>
<dbReference type="SUPFAM" id="SSF46785">
    <property type="entry name" value="Winged helix' DNA-binding domain"/>
    <property type="match status" value="1"/>
</dbReference>
<dbReference type="PANTHER" id="PTHR30346">
    <property type="entry name" value="TRANSCRIPTIONAL DUAL REGULATOR HCAR-RELATED"/>
    <property type="match status" value="1"/>
</dbReference>
<dbReference type="AlphaFoldDB" id="A0ABD7IKX5"/>
<proteinExistence type="inferred from homology"/>
<evidence type="ECO:0000313" key="7">
    <source>
        <dbReference type="EMBL" id="RMW43321.1"/>
    </source>
</evidence>
<dbReference type="InterPro" id="IPR000847">
    <property type="entry name" value="LysR_HTH_N"/>
</dbReference>
<evidence type="ECO:0000313" key="9">
    <source>
        <dbReference type="Proteomes" id="UP000276249"/>
    </source>
</evidence>
<dbReference type="PANTHER" id="PTHR30346:SF0">
    <property type="entry name" value="HCA OPERON TRANSCRIPTIONAL ACTIVATOR HCAR"/>
    <property type="match status" value="1"/>
</dbReference>
<dbReference type="InterPro" id="IPR036388">
    <property type="entry name" value="WH-like_DNA-bd_sf"/>
</dbReference>
<dbReference type="PROSITE" id="PS50931">
    <property type="entry name" value="HTH_LYSR"/>
    <property type="match status" value="1"/>
</dbReference>
<evidence type="ECO:0000256" key="1">
    <source>
        <dbReference type="ARBA" id="ARBA00009437"/>
    </source>
</evidence>
<sequence>MVRSIIRTVPNCSLAEPNVHLPLIPSEEEHLMEINRLKTFLVIAKNGSFKSAAELLFLSPRAVSKQMDQLENELGVKLFIRRHNNTDLTPTGSKFVIAAEDIVNTYNDELIRIQTEQQTKEKRLRIGFSSSNQEITVQKMLIPLLKTDTDIKLEFRQESGQRLQQLVHTGTLDIAVSPYYYMKTDMTDPSLSRIDLAKGNLVVGISALNKLAHANAVSLTDLRGLEVLYYSPYASHYLKKIFYEKFDQAFPEQQINRVSSLELRDMLIAANQGIGFYPSPFLALEQRKNPLIKFLPITDDVNTAYSSTLFYKKSNQNMILQQLIQQLSKANSTDSIIA</sequence>
<dbReference type="InterPro" id="IPR005119">
    <property type="entry name" value="LysR_subst-bd"/>
</dbReference>
<evidence type="ECO:0000256" key="4">
    <source>
        <dbReference type="ARBA" id="ARBA00023163"/>
    </source>
</evidence>
<dbReference type="Proteomes" id="UP000238378">
    <property type="component" value="Unassembled WGS sequence"/>
</dbReference>
<dbReference type="EMBL" id="RDCJ01000114">
    <property type="protein sequence ID" value="RMW43321.1"/>
    <property type="molecule type" value="Genomic_DNA"/>
</dbReference>
<name>A0ABD7IKX5_LACPE</name>
<evidence type="ECO:0000259" key="5">
    <source>
        <dbReference type="PROSITE" id="PS50931"/>
    </source>
</evidence>
<evidence type="ECO:0000256" key="3">
    <source>
        <dbReference type="ARBA" id="ARBA00023125"/>
    </source>
</evidence>
<keyword evidence="8" id="KW-1185">Reference proteome</keyword>
<accession>A0ABD7IKX5</accession>
<dbReference type="GO" id="GO:0003677">
    <property type="term" value="F:DNA binding"/>
    <property type="evidence" value="ECO:0007669"/>
    <property type="project" value="UniProtKB-KW"/>
</dbReference>
<protein>
    <submittedName>
        <fullName evidence="7">LysR family transcriptional regulator</fullName>
    </submittedName>
</protein>
<dbReference type="Pfam" id="PF00126">
    <property type="entry name" value="HTH_1"/>
    <property type="match status" value="1"/>
</dbReference>
<keyword evidence="3" id="KW-0238">DNA-binding</keyword>
<dbReference type="Gene3D" id="1.10.10.10">
    <property type="entry name" value="Winged helix-like DNA-binding domain superfamily/Winged helix DNA-binding domain"/>
    <property type="match status" value="1"/>
</dbReference>
<evidence type="ECO:0000313" key="8">
    <source>
        <dbReference type="Proteomes" id="UP000238378"/>
    </source>
</evidence>
<dbReference type="Gene3D" id="3.40.190.10">
    <property type="entry name" value="Periplasmic binding protein-like II"/>
    <property type="match status" value="2"/>
</dbReference>
<keyword evidence="2" id="KW-0805">Transcription regulation</keyword>
<reference evidence="7 9" key="2">
    <citation type="submission" date="2018-10" db="EMBL/GenBank/DDBJ databases">
        <title>Genome sequences of five Lactobacillus pentosus strains isolated from brines of traditionally fermented spanish-style green table olives and differences between them.</title>
        <authorList>
            <person name="Jimenez Diaz R."/>
        </authorList>
    </citation>
    <scope>NUCLEOTIDE SEQUENCE [LARGE SCALE GENOMIC DNA]</scope>
    <source>
        <strain evidence="7 9">IG10</strain>
    </source>
</reference>
<dbReference type="PRINTS" id="PR00039">
    <property type="entry name" value="HTHLYSR"/>
</dbReference>
<dbReference type="EMBL" id="PVOB01000254">
    <property type="protein sequence ID" value="PRO92956.1"/>
    <property type="molecule type" value="Genomic_DNA"/>
</dbReference>
<feature type="domain" description="HTH lysR-type" evidence="5">
    <location>
        <begin position="32"/>
        <end position="89"/>
    </location>
</feature>
<comment type="similarity">
    <text evidence="1">Belongs to the LysR transcriptional regulatory family.</text>
</comment>
<comment type="caution">
    <text evidence="7">The sequence shown here is derived from an EMBL/GenBank/DDBJ whole genome shotgun (WGS) entry which is preliminary data.</text>
</comment>
<evidence type="ECO:0000313" key="6">
    <source>
        <dbReference type="EMBL" id="PRO92956.1"/>
    </source>
</evidence>
<gene>
    <name evidence="6" type="ORF">C6Y08_13795</name>
    <name evidence="7" type="ORF">D6U18_15825</name>
</gene>
<dbReference type="SUPFAM" id="SSF53850">
    <property type="entry name" value="Periplasmic binding protein-like II"/>
    <property type="match status" value="1"/>
</dbReference>
<dbReference type="Pfam" id="PF03466">
    <property type="entry name" value="LysR_substrate"/>
    <property type="match status" value="1"/>
</dbReference>
<dbReference type="CDD" id="cd05466">
    <property type="entry name" value="PBP2_LTTR_substrate"/>
    <property type="match status" value="1"/>
</dbReference>
<dbReference type="InterPro" id="IPR036390">
    <property type="entry name" value="WH_DNA-bd_sf"/>
</dbReference>